<gene>
    <name evidence="9" type="primary">ethA</name>
    <name evidence="9" type="ORF">RHRU231_740043</name>
</gene>
<evidence type="ECO:0000313" key="9">
    <source>
        <dbReference type="EMBL" id="CDZ90600.1"/>
    </source>
</evidence>
<keyword evidence="7 9" id="KW-0503">Monooxygenase</keyword>
<evidence type="ECO:0000313" key="10">
    <source>
        <dbReference type="Proteomes" id="UP000042997"/>
    </source>
</evidence>
<evidence type="ECO:0000256" key="4">
    <source>
        <dbReference type="ARBA" id="ARBA00022827"/>
    </source>
</evidence>
<dbReference type="Gene3D" id="3.50.50.60">
    <property type="entry name" value="FAD/NAD(P)-binding domain"/>
    <property type="match status" value="3"/>
</dbReference>
<dbReference type="SUPFAM" id="SSF51905">
    <property type="entry name" value="FAD/NAD(P)-binding domain"/>
    <property type="match status" value="1"/>
</dbReference>
<dbReference type="GO" id="GO:0050660">
    <property type="term" value="F:flavin adenine dinucleotide binding"/>
    <property type="evidence" value="ECO:0007669"/>
    <property type="project" value="InterPro"/>
</dbReference>
<dbReference type="Proteomes" id="UP000042997">
    <property type="component" value="Unassembled WGS sequence"/>
</dbReference>
<dbReference type="EMBL" id="CCSD01000088">
    <property type="protein sequence ID" value="CDZ90600.1"/>
    <property type="molecule type" value="Genomic_DNA"/>
</dbReference>
<accession>A0A098BQV1</accession>
<dbReference type="PANTHER" id="PTHR43872">
    <property type="entry name" value="MONOOXYGENASE, PUTATIVE (AFU_ORTHOLOGUE AFUA_8G02570)-RELATED"/>
    <property type="match status" value="1"/>
</dbReference>
<dbReference type="InterPro" id="IPR051820">
    <property type="entry name" value="FAD-binding_MO"/>
</dbReference>
<dbReference type="PRINTS" id="PR00411">
    <property type="entry name" value="PNDRDTASEI"/>
</dbReference>
<dbReference type="InterPro" id="IPR020946">
    <property type="entry name" value="Flavin_mOase-like"/>
</dbReference>
<dbReference type="PANTHER" id="PTHR43872:SF1">
    <property type="entry name" value="MONOOXYGENASE, PUTATIVE (AFU_ORTHOLOGUE AFUA_8G02570)-RELATED"/>
    <property type="match status" value="1"/>
</dbReference>
<dbReference type="RefSeq" id="WP_010594558.1">
    <property type="nucleotide sequence ID" value="NZ_CP024315.1"/>
</dbReference>
<comment type="cofactor">
    <cofactor evidence="1">
        <name>FAD</name>
        <dbReference type="ChEBI" id="CHEBI:57692"/>
    </cofactor>
</comment>
<dbReference type="GeneID" id="66834091"/>
<keyword evidence="5" id="KW-0521">NADP</keyword>
<name>A0A098BQV1_9NOCA</name>
<keyword evidence="4" id="KW-0274">FAD</keyword>
<evidence type="ECO:0000256" key="5">
    <source>
        <dbReference type="ARBA" id="ARBA00022857"/>
    </source>
</evidence>
<sequence>MTEHFDVVIVGAGLSGIGAACRLGRELPDKTFAIFEARACLGGTWSLFTYPGVRSDSDMFTLSYPFKPWRGADAIAGRQAILDYLEEAAAEGGIAGRIRYNSRVVEASWDSARSRWSLTVEQRVGPDETARRTVTCAFLYACAGYYDYERAYTPDFEGIESFTGTVVHPQFWPGELDYTGRRVVIIGSGATAITLAPSMAERAEHVTMLQRSPTWVFPLPRRDIAADWARAVLPPLAAHRLVRAKNIAFTGSLYWFCRRYPRAARSLLTRLVTRSLRDRDTVAEHFTPTYAPWDQRLCAVVDEDLFTAIRHGTVTMVTDHVDRFVPAGIRLRSGRVLEADIVVTATGLQMQVFGGIDFVVDGRPVTMSDEFLWQGTMVTGVPNFAAGIGYANASWTLRADLNARVMCRVLSHIDRNGQVPVVPRREETLAARPFLDLSSGYICRSVDRFPRHGDRDPWRARNYVRDALTLRRTSLRGSLVPFGSTGASRRREDCPGQNVSSSGRTRLV</sequence>
<dbReference type="AlphaFoldDB" id="A0A098BQV1"/>
<dbReference type="PRINTS" id="PR00368">
    <property type="entry name" value="FADPNR"/>
</dbReference>
<evidence type="ECO:0000256" key="2">
    <source>
        <dbReference type="ARBA" id="ARBA00010139"/>
    </source>
</evidence>
<evidence type="ECO:0000256" key="6">
    <source>
        <dbReference type="ARBA" id="ARBA00023002"/>
    </source>
</evidence>
<protein>
    <submittedName>
        <fullName evidence="9">FAD-containing monooxygenase EthA</fullName>
        <ecNumber evidence="9">1.14.13.-</ecNumber>
    </submittedName>
</protein>
<dbReference type="Pfam" id="PF13450">
    <property type="entry name" value="NAD_binding_8"/>
    <property type="match status" value="1"/>
</dbReference>
<dbReference type="GO" id="GO:0050661">
    <property type="term" value="F:NADP binding"/>
    <property type="evidence" value="ECO:0007669"/>
    <property type="project" value="InterPro"/>
</dbReference>
<evidence type="ECO:0000256" key="1">
    <source>
        <dbReference type="ARBA" id="ARBA00001974"/>
    </source>
</evidence>
<feature type="region of interest" description="Disordered" evidence="8">
    <location>
        <begin position="481"/>
        <end position="508"/>
    </location>
</feature>
<dbReference type="FunFam" id="3.50.50.60:FF:000228">
    <property type="entry name" value="FAD-containing monooxygenase EthA"/>
    <property type="match status" value="1"/>
</dbReference>
<keyword evidence="6 9" id="KW-0560">Oxidoreductase</keyword>
<evidence type="ECO:0000256" key="7">
    <source>
        <dbReference type="ARBA" id="ARBA00023033"/>
    </source>
</evidence>
<organism evidence="9 10">
    <name type="scientific">Rhodococcus ruber</name>
    <dbReference type="NCBI Taxonomy" id="1830"/>
    <lineage>
        <taxon>Bacteria</taxon>
        <taxon>Bacillati</taxon>
        <taxon>Actinomycetota</taxon>
        <taxon>Actinomycetes</taxon>
        <taxon>Mycobacteriales</taxon>
        <taxon>Nocardiaceae</taxon>
        <taxon>Rhodococcus</taxon>
    </lineage>
</organism>
<dbReference type="InterPro" id="IPR036188">
    <property type="entry name" value="FAD/NAD-bd_sf"/>
</dbReference>
<dbReference type="Pfam" id="PF00743">
    <property type="entry name" value="FMO-like"/>
    <property type="match status" value="1"/>
</dbReference>
<keyword evidence="3" id="KW-0285">Flavoprotein</keyword>
<dbReference type="GO" id="GO:0004499">
    <property type="term" value="F:N,N-dimethylaniline monooxygenase activity"/>
    <property type="evidence" value="ECO:0007669"/>
    <property type="project" value="InterPro"/>
</dbReference>
<dbReference type="OrthoDB" id="5168853at2"/>
<dbReference type="KEGG" id="rrz:CS378_19325"/>
<feature type="compositionally biased region" description="Polar residues" evidence="8">
    <location>
        <begin position="497"/>
        <end position="508"/>
    </location>
</feature>
<evidence type="ECO:0000256" key="3">
    <source>
        <dbReference type="ARBA" id="ARBA00022630"/>
    </source>
</evidence>
<dbReference type="eggNOG" id="COG2072">
    <property type="taxonomic scope" value="Bacteria"/>
</dbReference>
<dbReference type="EC" id="1.14.13.-" evidence="9"/>
<evidence type="ECO:0000256" key="8">
    <source>
        <dbReference type="SAM" id="MobiDB-lite"/>
    </source>
</evidence>
<reference evidence="9 10" key="1">
    <citation type="journal article" date="2014" name="Genome Announc.">
        <title>Draft Genome Sequence of Propane- and Butane-Oxidizing Actinobacterium Rhodococcus ruber IEGM 231.</title>
        <authorList>
            <person name="Ivshina I.B."/>
            <person name="Kuyukina M.S."/>
            <person name="Krivoruchko A.V."/>
            <person name="Barbe V."/>
            <person name="Fischer C."/>
        </authorList>
    </citation>
    <scope>NUCLEOTIDE SEQUENCE [LARGE SCALE GENOMIC DNA]</scope>
</reference>
<comment type="similarity">
    <text evidence="2">Belongs to the FAD-binding monooxygenase family.</text>
</comment>
<proteinExistence type="inferred from homology"/>